<sequence>MEDERYITFENYLTNKLSNEELKLFEEKIQSDVDFKYEFEIYKALNSSLASKFSNEEKEQELKKTLTSLGNKHLKKETKVISLFNYKKLMVAASIALLIGFFLFKNGDPVYSDFSNHHKLELVVRSENNQAISKAEAAFNSKNYNEALEQLNTLSQIYLNDTEILLYKGICLLELNNFFEAEAIFDKISNGNSALVNQAIWYKALSLLKQKKYLECKKVLKTIPKSAEEFKQAKKLLRKL</sequence>
<feature type="transmembrane region" description="Helical" evidence="1">
    <location>
        <begin position="85"/>
        <end position="104"/>
    </location>
</feature>
<evidence type="ECO:0000313" key="3">
    <source>
        <dbReference type="Proteomes" id="UP001597032"/>
    </source>
</evidence>
<dbReference type="Proteomes" id="UP001597032">
    <property type="component" value="Unassembled WGS sequence"/>
</dbReference>
<comment type="caution">
    <text evidence="2">The sequence shown here is derived from an EMBL/GenBank/DDBJ whole genome shotgun (WGS) entry which is preliminary data.</text>
</comment>
<dbReference type="SUPFAM" id="SSF48452">
    <property type="entry name" value="TPR-like"/>
    <property type="match status" value="1"/>
</dbReference>
<keyword evidence="1" id="KW-0812">Transmembrane</keyword>
<protein>
    <submittedName>
        <fullName evidence="2">Tol-pal system YbgF family protein</fullName>
    </submittedName>
</protein>
<evidence type="ECO:0000256" key="1">
    <source>
        <dbReference type="SAM" id="Phobius"/>
    </source>
</evidence>
<accession>A0ABW2Z4J4</accession>
<keyword evidence="1" id="KW-0472">Membrane</keyword>
<organism evidence="2 3">
    <name type="scientific">Lutibacter aestuarii</name>
    <dbReference type="NCBI Taxonomy" id="861111"/>
    <lineage>
        <taxon>Bacteria</taxon>
        <taxon>Pseudomonadati</taxon>
        <taxon>Bacteroidota</taxon>
        <taxon>Flavobacteriia</taxon>
        <taxon>Flavobacteriales</taxon>
        <taxon>Flavobacteriaceae</taxon>
        <taxon>Lutibacter</taxon>
    </lineage>
</organism>
<dbReference type="EMBL" id="JBHTIC010000006">
    <property type="protein sequence ID" value="MFD0761765.1"/>
    <property type="molecule type" value="Genomic_DNA"/>
</dbReference>
<dbReference type="InterPro" id="IPR011990">
    <property type="entry name" value="TPR-like_helical_dom_sf"/>
</dbReference>
<gene>
    <name evidence="2" type="ORF">ACFQZW_06690</name>
</gene>
<keyword evidence="3" id="KW-1185">Reference proteome</keyword>
<name>A0ABW2Z4J4_9FLAO</name>
<dbReference type="RefSeq" id="WP_386781932.1">
    <property type="nucleotide sequence ID" value="NZ_JBHTIC010000006.1"/>
</dbReference>
<keyword evidence="1" id="KW-1133">Transmembrane helix</keyword>
<reference evidence="3" key="1">
    <citation type="journal article" date="2019" name="Int. J. Syst. Evol. Microbiol.">
        <title>The Global Catalogue of Microorganisms (GCM) 10K type strain sequencing project: providing services to taxonomists for standard genome sequencing and annotation.</title>
        <authorList>
            <consortium name="The Broad Institute Genomics Platform"/>
            <consortium name="The Broad Institute Genome Sequencing Center for Infectious Disease"/>
            <person name="Wu L."/>
            <person name="Ma J."/>
        </authorList>
    </citation>
    <scope>NUCLEOTIDE SEQUENCE [LARGE SCALE GENOMIC DNA]</scope>
    <source>
        <strain evidence="3">CCUG 60022</strain>
    </source>
</reference>
<dbReference type="Gene3D" id="1.25.40.10">
    <property type="entry name" value="Tetratricopeptide repeat domain"/>
    <property type="match status" value="1"/>
</dbReference>
<proteinExistence type="predicted"/>
<evidence type="ECO:0000313" key="2">
    <source>
        <dbReference type="EMBL" id="MFD0761765.1"/>
    </source>
</evidence>